<sequence>MKIRLLVFLMCMTTWCYGQFTTDPAIPIADQPMTLTVDVTGTPLADYTDDIWLWAWVENATADADAPTNVNPATDDQSDALMTRSDSDANEYTITLTPTTFFGKEASEIEEMGFLLKGRDWANGQTPDYAIEIVSNQFVVKITTPNTSTLLVDAGETISVAASASAAATLTLKVDGVTETTVPSATELTYDLTALASGTHRVTVMADNGTDQSADEFTYTVRGVTVEQERPTGIVDGINYHAATDKVTLSVWAPLKSSVYVVGEFTDWQVDAAFLMKKDGEHFWLEVDGLTAGKAYGFQYLVDETIWIADPYADMILDPDDVWIIDDSYPDLIDYPAGAMHDNWYENRVAVLETGQSEYVWTDSNFEQPDKEDLIIYELLVRDFLGEENMNYQALIDTLDYIQGLGVNTIELMPIMEFNGNDSWGYNPTFMFAVDKAYGTKNDLKEFIDEAHGRGMAVILDMVMNQNDIPSPYAQMYFDYDAFAPTDENPWFNRVPKHPYNVFADINHESSYTQTWLDSINHYWIKEFHFDGYRFDLSKGFTQVDSGDDVAKWGNKDDSRIAILKRMADQIWAHSPDAYVILEHFGDNDEETILADYGMMLWGNSHGDFKEANLGYASGKSVEWAYAGTRGWQDNHVIAYMESHDEERQMFDMLTYGSSDGNYSTRDLKSAADRLKMSATFFFNIPGPKMLWQWGEYGYDISIEENGRTGRKPAHWEYLEEANKASVYQTYKEVLALKDRYHVFADGDFTWQPDGELKAIHLSNADTSVVILTNYGLKSQSIAPEFQHTGTWYDFFTGDELEIDNLNIELIFDPGEYHIYTDHKLHTPDIDVVLGVASVGNEGMEVYPNPSSNQFKVDLGSSGWNQSAVNWSLIDILGRTALAGSGQVQDLSIPVQQIRSGVYTLRVSQGTHVLQRKVIVQ</sequence>
<feature type="domain" description="Glycosyl hydrolase family 13 catalytic" evidence="3">
    <location>
        <begin position="378"/>
        <end position="738"/>
    </location>
</feature>
<evidence type="ECO:0000256" key="1">
    <source>
        <dbReference type="ARBA" id="ARBA00008061"/>
    </source>
</evidence>
<dbReference type="AlphaFoldDB" id="A0A1M6L000"/>
<dbReference type="Gene3D" id="2.60.40.10">
    <property type="entry name" value="Immunoglobulins"/>
    <property type="match status" value="1"/>
</dbReference>
<dbReference type="InterPro" id="IPR017853">
    <property type="entry name" value="GH"/>
</dbReference>
<dbReference type="InterPro" id="IPR013783">
    <property type="entry name" value="Ig-like_fold"/>
</dbReference>
<dbReference type="GO" id="GO:0004553">
    <property type="term" value="F:hydrolase activity, hydrolyzing O-glycosyl compounds"/>
    <property type="evidence" value="ECO:0007669"/>
    <property type="project" value="InterPro"/>
</dbReference>
<keyword evidence="2" id="KW-0732">Signal</keyword>
<dbReference type="STRING" id="156994.SAMN04488028_101769"/>
<dbReference type="InterPro" id="IPR006047">
    <property type="entry name" value="GH13_cat_dom"/>
</dbReference>
<feature type="signal peptide" evidence="2">
    <location>
        <begin position="1"/>
        <end position="18"/>
    </location>
</feature>
<dbReference type="PANTHER" id="PTHR43002">
    <property type="entry name" value="GLYCOGEN DEBRANCHING ENZYME"/>
    <property type="match status" value="1"/>
</dbReference>
<comment type="similarity">
    <text evidence="1">Belongs to the glycosyl hydrolase 13 family.</text>
</comment>
<keyword evidence="5" id="KW-1185">Reference proteome</keyword>
<gene>
    <name evidence="4" type="ORF">SAMN04488028_101769</name>
</gene>
<accession>A0A1M6L000</accession>
<evidence type="ECO:0000313" key="4">
    <source>
        <dbReference type="EMBL" id="SHJ64449.1"/>
    </source>
</evidence>
<proteinExistence type="inferred from homology"/>
<protein>
    <submittedName>
        <fullName evidence="4">Por secretion system C-terminal sorting domain-containing protein</fullName>
    </submittedName>
</protein>
<dbReference type="Proteomes" id="UP000184474">
    <property type="component" value="Unassembled WGS sequence"/>
</dbReference>
<dbReference type="CDD" id="cd11350">
    <property type="entry name" value="AmyAc_4"/>
    <property type="match status" value="1"/>
</dbReference>
<dbReference type="SUPFAM" id="SSF81296">
    <property type="entry name" value="E set domains"/>
    <property type="match status" value="1"/>
</dbReference>
<evidence type="ECO:0000259" key="3">
    <source>
        <dbReference type="SMART" id="SM00642"/>
    </source>
</evidence>
<dbReference type="Pfam" id="PF02922">
    <property type="entry name" value="CBM_48"/>
    <property type="match status" value="1"/>
</dbReference>
<dbReference type="SMART" id="SM00642">
    <property type="entry name" value="Aamy"/>
    <property type="match status" value="1"/>
</dbReference>
<dbReference type="RefSeq" id="WP_073119534.1">
    <property type="nucleotide sequence ID" value="NZ_FRAA01000001.1"/>
</dbReference>
<evidence type="ECO:0000256" key="2">
    <source>
        <dbReference type="SAM" id="SignalP"/>
    </source>
</evidence>
<dbReference type="GO" id="GO:0005975">
    <property type="term" value="P:carbohydrate metabolic process"/>
    <property type="evidence" value="ECO:0007669"/>
    <property type="project" value="InterPro"/>
</dbReference>
<dbReference type="InterPro" id="IPR014756">
    <property type="entry name" value="Ig_E-set"/>
</dbReference>
<feature type="chain" id="PRO_5011957627" evidence="2">
    <location>
        <begin position="19"/>
        <end position="921"/>
    </location>
</feature>
<dbReference type="EMBL" id="FRAA01000001">
    <property type="protein sequence ID" value="SHJ64449.1"/>
    <property type="molecule type" value="Genomic_DNA"/>
</dbReference>
<reference evidence="5" key="1">
    <citation type="submission" date="2016-11" db="EMBL/GenBank/DDBJ databases">
        <authorList>
            <person name="Varghese N."/>
            <person name="Submissions S."/>
        </authorList>
    </citation>
    <scope>NUCLEOTIDE SEQUENCE [LARGE SCALE GENOMIC DNA]</scope>
    <source>
        <strain evidence="5">DSM 26134</strain>
    </source>
</reference>
<dbReference type="Gene3D" id="3.20.20.80">
    <property type="entry name" value="Glycosidases"/>
    <property type="match status" value="1"/>
</dbReference>
<dbReference type="NCBIfam" id="TIGR04183">
    <property type="entry name" value="Por_Secre_tail"/>
    <property type="match status" value="1"/>
</dbReference>
<dbReference type="InterPro" id="IPR026444">
    <property type="entry name" value="Secre_tail"/>
</dbReference>
<name>A0A1M6L000_REIAG</name>
<dbReference type="Pfam" id="PF00128">
    <property type="entry name" value="Alpha-amylase"/>
    <property type="match status" value="1"/>
</dbReference>
<dbReference type="Pfam" id="PF18962">
    <property type="entry name" value="Por_Secre_tail"/>
    <property type="match status" value="1"/>
</dbReference>
<organism evidence="4 5">
    <name type="scientific">Reichenbachiella agariperforans</name>
    <dbReference type="NCBI Taxonomy" id="156994"/>
    <lineage>
        <taxon>Bacteria</taxon>
        <taxon>Pseudomonadati</taxon>
        <taxon>Bacteroidota</taxon>
        <taxon>Cytophagia</taxon>
        <taxon>Cytophagales</taxon>
        <taxon>Reichenbachiellaceae</taxon>
        <taxon>Reichenbachiella</taxon>
    </lineage>
</organism>
<evidence type="ECO:0000313" key="5">
    <source>
        <dbReference type="Proteomes" id="UP000184474"/>
    </source>
</evidence>
<dbReference type="SUPFAM" id="SSF51445">
    <property type="entry name" value="(Trans)glycosidases"/>
    <property type="match status" value="1"/>
</dbReference>
<dbReference type="InterPro" id="IPR004193">
    <property type="entry name" value="Glyco_hydro_13_N"/>
</dbReference>